<proteinExistence type="predicted"/>
<evidence type="ECO:0000259" key="1">
    <source>
        <dbReference type="PROSITE" id="PS51160"/>
    </source>
</evidence>
<protein>
    <recommendedName>
        <fullName evidence="1">Acylphosphatase-like domain-containing protein</fullName>
    </recommendedName>
</protein>
<dbReference type="PANTHER" id="PTHR47268">
    <property type="entry name" value="ACYLPHOSPHATASE"/>
    <property type="match status" value="1"/>
</dbReference>
<reference evidence="2" key="1">
    <citation type="journal article" date="2015" name="Nature">
        <title>Complex archaea that bridge the gap between prokaryotes and eukaryotes.</title>
        <authorList>
            <person name="Spang A."/>
            <person name="Saw J.H."/>
            <person name="Jorgensen S.L."/>
            <person name="Zaremba-Niedzwiedzka K."/>
            <person name="Martijn J."/>
            <person name="Lind A.E."/>
            <person name="van Eijk R."/>
            <person name="Schleper C."/>
            <person name="Guy L."/>
            <person name="Ettema T.J."/>
        </authorList>
    </citation>
    <scope>NUCLEOTIDE SEQUENCE</scope>
</reference>
<sequence length="95" mass="10607">MPGVRKHLIIRGRVQGVFYRVSFQERAFALDVTGWVKNNYEGSVEAVIEGSEGSIDKLIKWCYHGPRGASVTDVEVKSEEHTGSFNTLSIKHGGW</sequence>
<dbReference type="SUPFAM" id="SSF54975">
    <property type="entry name" value="Acylphosphatase/BLUF domain-like"/>
    <property type="match status" value="1"/>
</dbReference>
<gene>
    <name evidence="2" type="ORF">LCGC14_2420800</name>
</gene>
<dbReference type="Pfam" id="PF00708">
    <property type="entry name" value="Acylphosphatase"/>
    <property type="match status" value="1"/>
</dbReference>
<dbReference type="EMBL" id="LAZR01036799">
    <property type="protein sequence ID" value="KKL23896.1"/>
    <property type="molecule type" value="Genomic_DNA"/>
</dbReference>
<feature type="domain" description="Acylphosphatase-like" evidence="1">
    <location>
        <begin position="5"/>
        <end position="92"/>
    </location>
</feature>
<organism evidence="2">
    <name type="scientific">marine sediment metagenome</name>
    <dbReference type="NCBI Taxonomy" id="412755"/>
    <lineage>
        <taxon>unclassified sequences</taxon>
        <taxon>metagenomes</taxon>
        <taxon>ecological metagenomes</taxon>
    </lineage>
</organism>
<dbReference type="PROSITE" id="PS00151">
    <property type="entry name" value="ACYLPHOSPHATASE_2"/>
    <property type="match status" value="1"/>
</dbReference>
<dbReference type="PANTHER" id="PTHR47268:SF4">
    <property type="entry name" value="ACYLPHOSPHATASE"/>
    <property type="match status" value="1"/>
</dbReference>
<dbReference type="InterPro" id="IPR020456">
    <property type="entry name" value="Acylphosphatase"/>
</dbReference>
<accession>A0A0F9E1S6</accession>
<comment type="caution">
    <text evidence="2">The sequence shown here is derived from an EMBL/GenBank/DDBJ whole genome shotgun (WGS) entry which is preliminary data.</text>
</comment>
<dbReference type="InterPro" id="IPR017968">
    <property type="entry name" value="Acylphosphatase_CS"/>
</dbReference>
<dbReference type="GO" id="GO:0003998">
    <property type="term" value="F:acylphosphatase activity"/>
    <property type="evidence" value="ECO:0007669"/>
    <property type="project" value="InterPro"/>
</dbReference>
<dbReference type="InterPro" id="IPR001792">
    <property type="entry name" value="Acylphosphatase-like_dom"/>
</dbReference>
<dbReference type="AlphaFoldDB" id="A0A0F9E1S6"/>
<name>A0A0F9E1S6_9ZZZZ</name>
<evidence type="ECO:0000313" key="2">
    <source>
        <dbReference type="EMBL" id="KKL23896.1"/>
    </source>
</evidence>
<dbReference type="Gene3D" id="3.30.70.100">
    <property type="match status" value="1"/>
</dbReference>
<dbReference type="PROSITE" id="PS51160">
    <property type="entry name" value="ACYLPHOSPHATASE_3"/>
    <property type="match status" value="1"/>
</dbReference>
<dbReference type="InterPro" id="IPR036046">
    <property type="entry name" value="Acylphosphatase-like_dom_sf"/>
</dbReference>